<evidence type="ECO:0000313" key="1">
    <source>
        <dbReference type="EMBL" id="OWZ02660.1"/>
    </source>
</evidence>
<organism evidence="1 2">
    <name type="scientific">Phytophthora megakarya</name>
    <dbReference type="NCBI Taxonomy" id="4795"/>
    <lineage>
        <taxon>Eukaryota</taxon>
        <taxon>Sar</taxon>
        <taxon>Stramenopiles</taxon>
        <taxon>Oomycota</taxon>
        <taxon>Peronosporomycetes</taxon>
        <taxon>Peronosporales</taxon>
        <taxon>Peronosporaceae</taxon>
        <taxon>Phytophthora</taxon>
    </lineage>
</organism>
<dbReference type="InterPro" id="IPR038765">
    <property type="entry name" value="Papain-like_cys_pep_sf"/>
</dbReference>
<dbReference type="GO" id="GO:0008233">
    <property type="term" value="F:peptidase activity"/>
    <property type="evidence" value="ECO:0007669"/>
    <property type="project" value="UniProtKB-KW"/>
</dbReference>
<proteinExistence type="predicted"/>
<keyword evidence="1" id="KW-0645">Protease</keyword>
<protein>
    <submittedName>
        <fullName evidence="1">Cysteine protease</fullName>
    </submittedName>
</protein>
<reference evidence="2" key="1">
    <citation type="submission" date="2017-03" db="EMBL/GenBank/DDBJ databases">
        <title>Phytopthora megakarya and P. palmivora, two closely related causual agents of cacao black pod achieved similar genome size and gene model numbers by different mechanisms.</title>
        <authorList>
            <person name="Ali S."/>
            <person name="Shao J."/>
            <person name="Larry D.J."/>
            <person name="Kronmiller B."/>
            <person name="Shen D."/>
            <person name="Strem M.D."/>
            <person name="Melnick R.L."/>
            <person name="Guiltinan M.J."/>
            <person name="Tyler B.M."/>
            <person name="Meinhardt L.W."/>
            <person name="Bailey B.A."/>
        </authorList>
    </citation>
    <scope>NUCLEOTIDE SEQUENCE [LARGE SCALE GENOMIC DNA]</scope>
    <source>
        <strain evidence="2">zdho120</strain>
    </source>
</reference>
<accession>A0A225VDV8</accession>
<sequence length="91" mass="10673">MFDPMQKNENYEDMEAKIVELLPTKARQLSFKRVVSPKQEDISNCGLYCLVFFECHVRGIPMPKMTTTTLGYLRFRYLYKACLGSMDFESE</sequence>
<dbReference type="OrthoDB" id="123872at2759"/>
<comment type="caution">
    <text evidence="1">The sequence shown here is derived from an EMBL/GenBank/DDBJ whole genome shotgun (WGS) entry which is preliminary data.</text>
</comment>
<dbReference type="Gene3D" id="3.40.395.10">
    <property type="entry name" value="Adenoviral Proteinase, Chain A"/>
    <property type="match status" value="1"/>
</dbReference>
<dbReference type="EMBL" id="NBNE01006017">
    <property type="protein sequence ID" value="OWZ02660.1"/>
    <property type="molecule type" value="Genomic_DNA"/>
</dbReference>
<keyword evidence="2" id="KW-1185">Reference proteome</keyword>
<keyword evidence="1" id="KW-0378">Hydrolase</keyword>
<dbReference type="Proteomes" id="UP000198211">
    <property type="component" value="Unassembled WGS sequence"/>
</dbReference>
<dbReference type="AlphaFoldDB" id="A0A225VDV8"/>
<evidence type="ECO:0000313" key="2">
    <source>
        <dbReference type="Proteomes" id="UP000198211"/>
    </source>
</evidence>
<name>A0A225VDV8_9STRA</name>
<dbReference type="SUPFAM" id="SSF54001">
    <property type="entry name" value="Cysteine proteinases"/>
    <property type="match status" value="1"/>
</dbReference>
<dbReference type="STRING" id="4795.A0A225VDV8"/>
<dbReference type="GO" id="GO:0006508">
    <property type="term" value="P:proteolysis"/>
    <property type="evidence" value="ECO:0007669"/>
    <property type="project" value="UniProtKB-KW"/>
</dbReference>
<gene>
    <name evidence="1" type="ORF">PHMEG_00025737</name>
</gene>